<feature type="domain" description="PPIase cyclophilin-type" evidence="2">
    <location>
        <begin position="17"/>
        <end position="133"/>
    </location>
</feature>
<dbReference type="PROSITE" id="PS50072">
    <property type="entry name" value="CSA_PPIASE_2"/>
    <property type="match status" value="1"/>
</dbReference>
<evidence type="ECO:0000259" key="2">
    <source>
        <dbReference type="PROSITE" id="PS50072"/>
    </source>
</evidence>
<dbReference type="Pfam" id="PF00160">
    <property type="entry name" value="Pro_isomerase"/>
    <property type="match status" value="1"/>
</dbReference>
<dbReference type="GO" id="GO:0003755">
    <property type="term" value="F:peptidyl-prolyl cis-trans isomerase activity"/>
    <property type="evidence" value="ECO:0007669"/>
    <property type="project" value="UniProtKB-UniRule"/>
</dbReference>
<evidence type="ECO:0000256" key="1">
    <source>
        <dbReference type="RuleBase" id="RU363019"/>
    </source>
</evidence>
<organism evidence="3 4">
    <name type="scientific">Amphiprion percula</name>
    <name type="common">Orange clownfish</name>
    <name type="synonym">Lutjanus percula</name>
    <dbReference type="NCBI Taxonomy" id="161767"/>
    <lineage>
        <taxon>Eukaryota</taxon>
        <taxon>Metazoa</taxon>
        <taxon>Chordata</taxon>
        <taxon>Craniata</taxon>
        <taxon>Vertebrata</taxon>
        <taxon>Euteleostomi</taxon>
        <taxon>Actinopterygii</taxon>
        <taxon>Neopterygii</taxon>
        <taxon>Teleostei</taxon>
        <taxon>Neoteleostei</taxon>
        <taxon>Acanthomorphata</taxon>
        <taxon>Ovalentaria</taxon>
        <taxon>Pomacentridae</taxon>
        <taxon>Amphiprion</taxon>
    </lineage>
</organism>
<sequence>MFHSALSNKPSNLKNPSLCTGEKGIGKSKGCPFHTIVRKFMIQGGDFSNHNGIGGDLGENIYGEKFEDENFHYNYDRVVLLSMDNAGLNTNSSQLFITTVPFNTCPKITCFPSKGLAVVSFIQNLTPGLQSTEWSWTKIHPGLASSI</sequence>
<dbReference type="EC" id="5.2.1.8" evidence="1"/>
<dbReference type="PRINTS" id="PR00153">
    <property type="entry name" value="CSAPPISMRASE"/>
</dbReference>
<comment type="catalytic activity">
    <reaction evidence="1">
        <text>[protein]-peptidylproline (omega=180) = [protein]-peptidylproline (omega=0)</text>
        <dbReference type="Rhea" id="RHEA:16237"/>
        <dbReference type="Rhea" id="RHEA-COMP:10747"/>
        <dbReference type="Rhea" id="RHEA-COMP:10748"/>
        <dbReference type="ChEBI" id="CHEBI:83833"/>
        <dbReference type="ChEBI" id="CHEBI:83834"/>
        <dbReference type="EC" id="5.2.1.8"/>
    </reaction>
</comment>
<dbReference type="Ensembl" id="ENSAPET00000015161.1">
    <property type="protein sequence ID" value="ENSAPEP00000014774.1"/>
    <property type="gene ID" value="ENSAPEG00000010512.1"/>
</dbReference>
<name>A0A3P8SRC3_AMPPE</name>
<dbReference type="PANTHER" id="PTHR11071:SF561">
    <property type="entry name" value="PEPTIDYL-PROLYL CIS-TRANS ISOMERASE D-RELATED"/>
    <property type="match status" value="1"/>
</dbReference>
<dbReference type="GO" id="GO:0016018">
    <property type="term" value="F:cyclosporin A binding"/>
    <property type="evidence" value="ECO:0007669"/>
    <property type="project" value="TreeGrafter"/>
</dbReference>
<keyword evidence="1" id="KW-0413">Isomerase</keyword>
<dbReference type="Gene3D" id="2.40.100.10">
    <property type="entry name" value="Cyclophilin-like"/>
    <property type="match status" value="1"/>
</dbReference>
<dbReference type="GO" id="GO:0005829">
    <property type="term" value="C:cytosol"/>
    <property type="evidence" value="ECO:0007669"/>
    <property type="project" value="TreeGrafter"/>
</dbReference>
<dbReference type="GeneTree" id="ENSGT00940000154672"/>
<protein>
    <recommendedName>
        <fullName evidence="1">Peptidyl-prolyl cis-trans isomerase</fullName>
        <shortName evidence="1">PPIase</shortName>
        <ecNumber evidence="1">5.2.1.8</ecNumber>
    </recommendedName>
</protein>
<accession>A0A3P8SRC3</accession>
<comment type="function">
    <text evidence="1">PPIases accelerate the folding of proteins. It catalyzes the cis-trans isomerization of proline imidic peptide bonds in oligopeptides.</text>
</comment>
<comment type="similarity">
    <text evidence="1">Belongs to the cyclophilin-type PPIase family.</text>
</comment>
<dbReference type="Proteomes" id="UP000265080">
    <property type="component" value="Chromosome 13"/>
</dbReference>
<reference evidence="3" key="2">
    <citation type="submission" date="2025-08" db="UniProtKB">
        <authorList>
            <consortium name="Ensembl"/>
        </authorList>
    </citation>
    <scope>IDENTIFICATION</scope>
</reference>
<dbReference type="AlphaFoldDB" id="A0A3P8SRC3"/>
<reference evidence="3 4" key="1">
    <citation type="submission" date="2018-03" db="EMBL/GenBank/DDBJ databases">
        <title>Finding Nemo's genes: A chromosome-scale reference assembly of the genome of the orange clownfish Amphiprion percula.</title>
        <authorList>
            <person name="Lehmann R."/>
        </authorList>
    </citation>
    <scope>NUCLEOTIDE SEQUENCE</scope>
</reference>
<evidence type="ECO:0000313" key="3">
    <source>
        <dbReference type="Ensembl" id="ENSAPEP00000014774.1"/>
    </source>
</evidence>
<dbReference type="InterPro" id="IPR029000">
    <property type="entry name" value="Cyclophilin-like_dom_sf"/>
</dbReference>
<keyword evidence="1" id="KW-0697">Rotamase</keyword>
<reference evidence="3" key="3">
    <citation type="submission" date="2025-09" db="UniProtKB">
        <authorList>
            <consortium name="Ensembl"/>
        </authorList>
    </citation>
    <scope>IDENTIFICATION</scope>
</reference>
<evidence type="ECO:0000313" key="4">
    <source>
        <dbReference type="Proteomes" id="UP000265080"/>
    </source>
</evidence>
<dbReference type="GO" id="GO:0006457">
    <property type="term" value="P:protein folding"/>
    <property type="evidence" value="ECO:0007669"/>
    <property type="project" value="TreeGrafter"/>
</dbReference>
<dbReference type="PANTHER" id="PTHR11071">
    <property type="entry name" value="PEPTIDYL-PROLYL CIS-TRANS ISOMERASE"/>
    <property type="match status" value="1"/>
</dbReference>
<dbReference type="SUPFAM" id="SSF50891">
    <property type="entry name" value="Cyclophilin-like"/>
    <property type="match status" value="1"/>
</dbReference>
<keyword evidence="4" id="KW-1185">Reference proteome</keyword>
<proteinExistence type="inferred from homology"/>
<dbReference type="InterPro" id="IPR002130">
    <property type="entry name" value="Cyclophilin-type_PPIase_dom"/>
</dbReference>